<evidence type="ECO:0000313" key="3">
    <source>
        <dbReference type="EnsemblPlants" id="PNT66125"/>
    </source>
</evidence>
<organism evidence="2">
    <name type="scientific">Brachypodium distachyon</name>
    <name type="common">Purple false brome</name>
    <name type="synonym">Trachynia distachya</name>
    <dbReference type="NCBI Taxonomy" id="15368"/>
    <lineage>
        <taxon>Eukaryota</taxon>
        <taxon>Viridiplantae</taxon>
        <taxon>Streptophyta</taxon>
        <taxon>Embryophyta</taxon>
        <taxon>Tracheophyta</taxon>
        <taxon>Spermatophyta</taxon>
        <taxon>Magnoliopsida</taxon>
        <taxon>Liliopsida</taxon>
        <taxon>Poales</taxon>
        <taxon>Poaceae</taxon>
        <taxon>BOP clade</taxon>
        <taxon>Pooideae</taxon>
        <taxon>Stipodae</taxon>
        <taxon>Brachypodieae</taxon>
        <taxon>Brachypodium</taxon>
    </lineage>
</organism>
<dbReference type="AlphaFoldDB" id="A0A2K2CVS3"/>
<reference evidence="2 3" key="1">
    <citation type="journal article" date="2010" name="Nature">
        <title>Genome sequencing and analysis of the model grass Brachypodium distachyon.</title>
        <authorList>
            <consortium name="International Brachypodium Initiative"/>
        </authorList>
    </citation>
    <scope>NUCLEOTIDE SEQUENCE [LARGE SCALE GENOMIC DNA]</scope>
    <source>
        <strain evidence="2 3">Bd21</strain>
    </source>
</reference>
<reference evidence="3" key="3">
    <citation type="submission" date="2018-08" db="UniProtKB">
        <authorList>
            <consortium name="EnsemblPlants"/>
        </authorList>
    </citation>
    <scope>IDENTIFICATION</scope>
    <source>
        <strain evidence="3">cv. Bd21</strain>
    </source>
</reference>
<dbReference type="Proteomes" id="UP000008810">
    <property type="component" value="Chromosome 3"/>
</dbReference>
<keyword evidence="4" id="KW-1185">Reference proteome</keyword>
<proteinExistence type="predicted"/>
<reference evidence="2" key="2">
    <citation type="submission" date="2017-06" db="EMBL/GenBank/DDBJ databases">
        <title>WGS assembly of Brachypodium distachyon.</title>
        <authorList>
            <consortium name="The International Brachypodium Initiative"/>
            <person name="Lucas S."/>
            <person name="Harmon-Smith M."/>
            <person name="Lail K."/>
            <person name="Tice H."/>
            <person name="Grimwood J."/>
            <person name="Bruce D."/>
            <person name="Barry K."/>
            <person name="Shu S."/>
            <person name="Lindquist E."/>
            <person name="Wang M."/>
            <person name="Pitluck S."/>
            <person name="Vogel J.P."/>
            <person name="Garvin D.F."/>
            <person name="Mockler T.C."/>
            <person name="Schmutz J."/>
            <person name="Rokhsar D."/>
            <person name="Bevan M.W."/>
        </authorList>
    </citation>
    <scope>NUCLEOTIDE SEQUENCE</scope>
    <source>
        <strain evidence="2">Bd21</strain>
    </source>
</reference>
<feature type="region of interest" description="Disordered" evidence="1">
    <location>
        <begin position="25"/>
        <end position="53"/>
    </location>
</feature>
<dbReference type="Gramene" id="PNT66125">
    <property type="protein sequence ID" value="PNT66125"/>
    <property type="gene ID" value="BRADI_3g07503v3"/>
</dbReference>
<sequence length="53" mass="6354">MLSAYHSESTRMHNRSFRNWCKEYSDRVQSTRKPHQNQAQEEHRGEAQGLPPR</sequence>
<name>A0A2K2CVS3_BRADI</name>
<protein>
    <submittedName>
        <fullName evidence="2 3">Uncharacterized protein</fullName>
    </submittedName>
</protein>
<dbReference type="InParanoid" id="A0A2K2CVS3"/>
<gene>
    <name evidence="2" type="ORF">BRADI_3g07503v3</name>
</gene>
<dbReference type="EnsemblPlants" id="PNT66125">
    <property type="protein sequence ID" value="PNT66125"/>
    <property type="gene ID" value="BRADI_3g07503v3"/>
</dbReference>
<accession>A0A2K2CVS3</accession>
<dbReference type="EMBL" id="CM000882">
    <property type="protein sequence ID" value="PNT66125.1"/>
    <property type="molecule type" value="Genomic_DNA"/>
</dbReference>
<evidence type="ECO:0000313" key="4">
    <source>
        <dbReference type="Proteomes" id="UP000008810"/>
    </source>
</evidence>
<evidence type="ECO:0000256" key="1">
    <source>
        <dbReference type="SAM" id="MobiDB-lite"/>
    </source>
</evidence>
<evidence type="ECO:0000313" key="2">
    <source>
        <dbReference type="EMBL" id="PNT66125.1"/>
    </source>
</evidence>